<keyword evidence="4 6" id="KW-0472">Membrane</keyword>
<evidence type="ECO:0000256" key="2">
    <source>
        <dbReference type="ARBA" id="ARBA00022692"/>
    </source>
</evidence>
<evidence type="ECO:0000256" key="3">
    <source>
        <dbReference type="ARBA" id="ARBA00022989"/>
    </source>
</evidence>
<dbReference type="GO" id="GO:0016020">
    <property type="term" value="C:membrane"/>
    <property type="evidence" value="ECO:0007669"/>
    <property type="project" value="UniProtKB-SubCell"/>
</dbReference>
<evidence type="ECO:0000256" key="5">
    <source>
        <dbReference type="SAM" id="MobiDB-lite"/>
    </source>
</evidence>
<proteinExistence type="predicted"/>
<dbReference type="PANTHER" id="PTHR21706">
    <property type="entry name" value="TRANSMEMBRANE PROTEIN 65"/>
    <property type="match status" value="1"/>
</dbReference>
<dbReference type="Gene3D" id="3.30.450.40">
    <property type="match status" value="1"/>
</dbReference>
<dbReference type="InterPro" id="IPR019537">
    <property type="entry name" value="TMEM65"/>
</dbReference>
<protein>
    <recommendedName>
        <fullName evidence="9">GAF domain-containing protein</fullName>
    </recommendedName>
</protein>
<dbReference type="AlphaFoldDB" id="A0A1A8WJ88"/>
<dbReference type="Pfam" id="PF10507">
    <property type="entry name" value="TMEM65"/>
    <property type="match status" value="1"/>
</dbReference>
<gene>
    <name evidence="7" type="ORF">POVCU1_022120</name>
</gene>
<name>A0A1A8WJ88_PLAOA</name>
<feature type="transmembrane region" description="Helical" evidence="6">
    <location>
        <begin position="652"/>
        <end position="672"/>
    </location>
</feature>
<feature type="transmembrane region" description="Helical" evidence="6">
    <location>
        <begin position="378"/>
        <end position="396"/>
    </location>
</feature>
<feature type="region of interest" description="Disordered" evidence="5">
    <location>
        <begin position="224"/>
        <end position="318"/>
    </location>
</feature>
<dbReference type="SUPFAM" id="SSF55781">
    <property type="entry name" value="GAF domain-like"/>
    <property type="match status" value="1"/>
</dbReference>
<feature type="transmembrane region" description="Helical" evidence="6">
    <location>
        <begin position="349"/>
        <end position="366"/>
    </location>
</feature>
<dbReference type="InterPro" id="IPR029016">
    <property type="entry name" value="GAF-like_dom_sf"/>
</dbReference>
<feature type="compositionally biased region" description="Polar residues" evidence="5">
    <location>
        <begin position="304"/>
        <end position="315"/>
    </location>
</feature>
<feature type="compositionally biased region" description="Basic and acidic residues" evidence="5">
    <location>
        <begin position="284"/>
        <end position="303"/>
    </location>
</feature>
<keyword evidence="3 6" id="KW-1133">Transmembrane helix</keyword>
<evidence type="ECO:0000256" key="1">
    <source>
        <dbReference type="ARBA" id="ARBA00004141"/>
    </source>
</evidence>
<organism evidence="7 8">
    <name type="scientific">Plasmodium ovale curtisi</name>
    <dbReference type="NCBI Taxonomy" id="864141"/>
    <lineage>
        <taxon>Eukaryota</taxon>
        <taxon>Sar</taxon>
        <taxon>Alveolata</taxon>
        <taxon>Apicomplexa</taxon>
        <taxon>Aconoidasida</taxon>
        <taxon>Haemosporida</taxon>
        <taxon>Plasmodiidae</taxon>
        <taxon>Plasmodium</taxon>
        <taxon>Plasmodium (Plasmodium)</taxon>
    </lineage>
</organism>
<keyword evidence="2 6" id="KW-0812">Transmembrane</keyword>
<evidence type="ECO:0000313" key="7">
    <source>
        <dbReference type="EMBL" id="SBS92181.1"/>
    </source>
</evidence>
<comment type="subcellular location">
    <subcellularLocation>
        <location evidence="1">Membrane</location>
        <topology evidence="1">Multi-pass membrane protein</topology>
    </subcellularLocation>
</comment>
<feature type="transmembrane region" description="Helical" evidence="6">
    <location>
        <begin position="403"/>
        <end position="421"/>
    </location>
</feature>
<feature type="transmembrane region" description="Helical" evidence="6">
    <location>
        <begin position="441"/>
        <end position="462"/>
    </location>
</feature>
<evidence type="ECO:0000256" key="4">
    <source>
        <dbReference type="ARBA" id="ARBA00023136"/>
    </source>
</evidence>
<sequence length="734" mass="85107">MYVRHISLRLTSNTFFKQQQKKMATSMCSDINYFTKTSLSYYSKMCKHNEFHPFNNFPDLKKNKKNMNSHNHCTDRKNTFLKKCFFQISNKCHLQSDIITRTIRKKQNICLIKRKKKKVHSNYFKYGINTVKLKMNSIYLFNLRTILQGSILDLINLMKHRQYEFTSKRLCRNIHHCSSLQSLVGIHRKTFHTDVKTQQADIIRRKGGACKKGKIAKRGEIEESVNGQRQLTDLRGRQRQGNRMQRGKEELSHNCSTHHNLFHRSDGHEEKQKDGHQRGNHFGNNEERIEDVSRNNVEEKSRDNMNVSYSTSQTHTGKKKVEYTSKDFDKQIEEKIHEKGEMNIKRHDLILVALSGCIPFICFGFVDNSFMIISGDLFDSTFCVFLGFSTMAAAGLGNLTSDVLGIFIGGYIEKIIVYIGFPRINLTNKQLKMNRTRRYYYAGSAFGIAIGCLLGMIPLLFIDSTKLEEKKNRHKKKKKNNITDHINKKVFQMVSTQLPDYINSNYAFLFVFNKDKQKLYSFVDEEMVNISFDEGFIGEAFKNKKVINYERSTLIKKFSHFYDNATHEQEEKQICEKEIHQGDDHAVEMVQNADLFFRKRGINIHQVMVAPVLGTDVRNGKKKKKKKKKTTCSNTLQKHGNMRGIRLNVAKLGIFLLVTALPLYHIAALPLYRIAALSPIRFPSLQESVVGVVVAINAKNKTTFNEKDAQFLSMFCAHISQEIEDRRSLVETLR</sequence>
<dbReference type="GO" id="GO:0005739">
    <property type="term" value="C:mitochondrion"/>
    <property type="evidence" value="ECO:0007669"/>
    <property type="project" value="TreeGrafter"/>
</dbReference>
<feature type="compositionally biased region" description="Basic and acidic residues" evidence="5">
    <location>
        <begin position="263"/>
        <end position="277"/>
    </location>
</feature>
<dbReference type="Proteomes" id="UP000078546">
    <property type="component" value="Unassembled WGS sequence"/>
</dbReference>
<evidence type="ECO:0008006" key="9">
    <source>
        <dbReference type="Google" id="ProtNLM"/>
    </source>
</evidence>
<dbReference type="EMBL" id="FLQV01000410">
    <property type="protein sequence ID" value="SBS92181.1"/>
    <property type="molecule type" value="Genomic_DNA"/>
</dbReference>
<reference evidence="8" key="1">
    <citation type="submission" date="2016-05" db="EMBL/GenBank/DDBJ databases">
        <authorList>
            <person name="Naeem Raeece"/>
        </authorList>
    </citation>
    <scope>NUCLEOTIDE SEQUENCE [LARGE SCALE GENOMIC DNA]</scope>
</reference>
<accession>A0A1A8WJ88</accession>
<evidence type="ECO:0000313" key="8">
    <source>
        <dbReference type="Proteomes" id="UP000078546"/>
    </source>
</evidence>
<dbReference type="PANTHER" id="PTHR21706:SF15">
    <property type="entry name" value="TRANSMEMBRANE PROTEIN 65"/>
    <property type="match status" value="1"/>
</dbReference>
<evidence type="ECO:0000256" key="6">
    <source>
        <dbReference type="SAM" id="Phobius"/>
    </source>
</evidence>